<dbReference type="EC" id="5.6.2.1" evidence="3"/>
<gene>
    <name evidence="12" type="ORF">TrCOL_g3287</name>
</gene>
<evidence type="ECO:0000259" key="11">
    <source>
        <dbReference type="PROSITE" id="PS52039"/>
    </source>
</evidence>
<dbReference type="SMART" id="SM00493">
    <property type="entry name" value="TOPRIM"/>
    <property type="match status" value="1"/>
</dbReference>
<dbReference type="PRINTS" id="PR00417">
    <property type="entry name" value="PRTPISMRASEI"/>
</dbReference>
<dbReference type="GO" id="GO:0005634">
    <property type="term" value="C:nucleus"/>
    <property type="evidence" value="ECO:0007669"/>
    <property type="project" value="UniProtKB-UniRule"/>
</dbReference>
<feature type="region of interest" description="Disordered" evidence="8">
    <location>
        <begin position="889"/>
        <end position="933"/>
    </location>
</feature>
<dbReference type="EMBL" id="BRYA01000164">
    <property type="protein sequence ID" value="GMI42031.1"/>
    <property type="molecule type" value="Genomic_DNA"/>
</dbReference>
<feature type="compositionally biased region" description="Basic residues" evidence="8">
    <location>
        <begin position="892"/>
        <end position="903"/>
    </location>
</feature>
<dbReference type="OrthoDB" id="38765at2759"/>
<comment type="similarity">
    <text evidence="2">Belongs to the type IA topoisomerase family.</text>
</comment>
<dbReference type="Pfam" id="PF01751">
    <property type="entry name" value="Toprim"/>
    <property type="match status" value="1"/>
</dbReference>
<dbReference type="SMART" id="SM00398">
    <property type="entry name" value="HMG"/>
    <property type="match status" value="2"/>
</dbReference>
<evidence type="ECO:0000259" key="9">
    <source>
        <dbReference type="PROSITE" id="PS50118"/>
    </source>
</evidence>
<dbReference type="PROSITE" id="PS50880">
    <property type="entry name" value="TOPRIM"/>
    <property type="match status" value="1"/>
</dbReference>
<dbReference type="InterPro" id="IPR003601">
    <property type="entry name" value="Topo_IA_2"/>
</dbReference>
<feature type="domain" description="Toprim" evidence="10">
    <location>
        <begin position="4"/>
        <end position="127"/>
    </location>
</feature>
<feature type="domain" description="HMG box" evidence="9">
    <location>
        <begin position="1021"/>
        <end position="1093"/>
    </location>
</feature>
<dbReference type="SMART" id="SM00437">
    <property type="entry name" value="TOP1Ac"/>
    <property type="match status" value="1"/>
</dbReference>
<dbReference type="Gene3D" id="2.70.20.10">
    <property type="entry name" value="Topoisomerase I, domain 3"/>
    <property type="match status" value="1"/>
</dbReference>
<evidence type="ECO:0000256" key="5">
    <source>
        <dbReference type="ARBA" id="ARBA00023125"/>
    </source>
</evidence>
<dbReference type="AlphaFoldDB" id="A0A9W7L9C8"/>
<dbReference type="Pfam" id="PF13368">
    <property type="entry name" value="Toprim_C_rpt"/>
    <property type="match status" value="2"/>
</dbReference>
<sequence length="1094" mass="119654">MYRKNLVIVESPAKANTIEAILNNMPGDYQWIVRSCNGHILDLPSSQTSTSSSSSLGVDISSGYIPLYVTPPLKVPLISSLKKLAKEVECVWLATDGDREGEAISSHLNRTVGVGKVTRRVVFRSITKGEVERSLGEWRKVDDCLVKAQESRRVLDRLAGYTVSPVLWRKIAPGLSAGRVQSVGLGLIVEREKRRLRYVKMEWNDVEVMINEGGEVFKGEGWEWKGERIRKGGGFDEFGGEIGIGRKLEWEDVDTGLTSLTGESTSHLRSYTSVPCTVLTVDGRSMSTPPPPPFITSSLQIEGNRKLGLTAGETMRCAQKLYEKGFITYMRTDNGKLSEEGETVGRGVVEERFGSDALGVIGGGKKKKTKIKKGEGDKDGKEEAHEAIRPSVHEGRFLKATELDKEIGKKERELYELIYNRTLSSLMKPKVTNSTTATIAVGELFTVRSRGSVVVSSGWSVLTSSTQNSTTILPPLYPGQSLSLQSARPTSHYTQPPPRYNEATFVQELERLGVGRPSTYASVLETLRKRAYVRSGVGRGGEVKGGEISARRAAGIDGEGGKGQLIPSLTALVVCDLLKEHLGDYVDTEFTKRMEERLDEIARGEAEGKGYLKDYYEGEGGLKRKVEKMELAINNDEARLARLPSLHNSSVSLFVGPWGPYAVRDTSGVRETAPIPSGMVSDLSSITESDLLTVLDGRRGNGTVMGELDGKNVTLRLGRYGAYLQGLGEKLREEGGGGGGGGLQELIGLTFEDAKKYLELPRTVGEYKGEDIVTSLGPYGPYLKWNNSFTSLPEEYNLIEVGEEDARRLVEEGIVNKVGRMARGVLVDFDKVEGYKLTVRDGRFGVYINWKKVNAKMPVEFLDSPTSISKDEAWAAISEKIALIGEGGGGTKGKKNAVKKKAAVGKGGGRGSKVTKGGKVGEKGTPPPPKRPMSAYLLFCADNRGDVAKTTTKLGDVSKELARRWKEQEDRSKWEKQAEKLKAVYEVEKAKWSSTVGGPSGPGSSTRSSATPTSPAATKKVGRSPSAYMIYCKEKRKSVMDMKGDDGKKLKFGEVTQVLAKGWKSLGDEERKEFEEKAIEAKKVMELERKEEGE</sequence>
<evidence type="ECO:0000256" key="1">
    <source>
        <dbReference type="ARBA" id="ARBA00000213"/>
    </source>
</evidence>
<dbReference type="Pfam" id="PF00505">
    <property type="entry name" value="HMG_box"/>
    <property type="match status" value="2"/>
</dbReference>
<dbReference type="InterPro" id="IPR013826">
    <property type="entry name" value="Topo_IA_cen_sub3"/>
</dbReference>
<evidence type="ECO:0000259" key="10">
    <source>
        <dbReference type="PROSITE" id="PS50880"/>
    </source>
</evidence>
<evidence type="ECO:0000256" key="3">
    <source>
        <dbReference type="ARBA" id="ARBA00012891"/>
    </source>
</evidence>
<protein>
    <recommendedName>
        <fullName evidence="3">DNA topoisomerase</fullName>
        <ecNumber evidence="3">5.6.2.1</ecNumber>
    </recommendedName>
</protein>
<dbReference type="GO" id="GO:0003677">
    <property type="term" value="F:DNA binding"/>
    <property type="evidence" value="ECO:0007669"/>
    <property type="project" value="UniProtKB-UniRule"/>
</dbReference>
<dbReference type="GO" id="GO:0003917">
    <property type="term" value="F:DNA topoisomerase type I (single strand cut, ATP-independent) activity"/>
    <property type="evidence" value="ECO:0007669"/>
    <property type="project" value="UniProtKB-EC"/>
</dbReference>
<dbReference type="PANTHER" id="PTHR42785">
    <property type="entry name" value="DNA TOPOISOMERASE, TYPE IA, CORE"/>
    <property type="match status" value="1"/>
</dbReference>
<dbReference type="PROSITE" id="PS50118">
    <property type="entry name" value="HMG_BOX_2"/>
    <property type="match status" value="2"/>
</dbReference>
<dbReference type="InterPro" id="IPR006171">
    <property type="entry name" value="TOPRIM_dom"/>
</dbReference>
<evidence type="ECO:0000256" key="7">
    <source>
        <dbReference type="PROSITE-ProRule" id="PRU00267"/>
    </source>
</evidence>
<feature type="DNA-binding region" description="HMG box" evidence="7">
    <location>
        <begin position="929"/>
        <end position="993"/>
    </location>
</feature>
<dbReference type="SMART" id="SM00436">
    <property type="entry name" value="TOP1Bc"/>
    <property type="match status" value="1"/>
</dbReference>
<comment type="catalytic activity">
    <reaction evidence="1">
        <text>ATP-independent breakage of single-stranded DNA, followed by passage and rejoining.</text>
        <dbReference type="EC" id="5.6.2.1"/>
    </reaction>
</comment>
<dbReference type="InterPro" id="IPR013824">
    <property type="entry name" value="Topo_IA_cen_sub1"/>
</dbReference>
<dbReference type="InterPro" id="IPR023405">
    <property type="entry name" value="Topo_IA_core_domain"/>
</dbReference>
<dbReference type="InterPro" id="IPR009071">
    <property type="entry name" value="HMG_box_dom"/>
</dbReference>
<comment type="caution">
    <text evidence="12">The sequence shown here is derived from an EMBL/GenBank/DDBJ whole genome shotgun (WGS) entry which is preliminary data.</text>
</comment>
<dbReference type="Pfam" id="PF01131">
    <property type="entry name" value="Topoisom_bac"/>
    <property type="match status" value="1"/>
</dbReference>
<reference evidence="13" key="1">
    <citation type="journal article" date="2023" name="Commun. Biol.">
        <title>Genome analysis of Parmales, the sister group of diatoms, reveals the evolutionary specialization of diatoms from phago-mixotrophs to photoautotrophs.</title>
        <authorList>
            <person name="Ban H."/>
            <person name="Sato S."/>
            <person name="Yoshikawa S."/>
            <person name="Yamada K."/>
            <person name="Nakamura Y."/>
            <person name="Ichinomiya M."/>
            <person name="Sato N."/>
            <person name="Blanc-Mathieu R."/>
            <person name="Endo H."/>
            <person name="Kuwata A."/>
            <person name="Ogata H."/>
        </authorList>
    </citation>
    <scope>NUCLEOTIDE SEQUENCE [LARGE SCALE GENOMIC DNA]</scope>
</reference>
<dbReference type="Gene3D" id="3.40.50.140">
    <property type="match status" value="1"/>
</dbReference>
<dbReference type="InterPro" id="IPR013825">
    <property type="entry name" value="Topo_IA_cen_sub2"/>
</dbReference>
<keyword evidence="5 7" id="KW-0238">DNA-binding</keyword>
<evidence type="ECO:0000256" key="2">
    <source>
        <dbReference type="ARBA" id="ARBA00009446"/>
    </source>
</evidence>
<organism evidence="12 13">
    <name type="scientific">Triparma columacea</name>
    <dbReference type="NCBI Taxonomy" id="722753"/>
    <lineage>
        <taxon>Eukaryota</taxon>
        <taxon>Sar</taxon>
        <taxon>Stramenopiles</taxon>
        <taxon>Ochrophyta</taxon>
        <taxon>Bolidophyceae</taxon>
        <taxon>Parmales</taxon>
        <taxon>Triparmaceae</taxon>
        <taxon>Triparma</taxon>
    </lineage>
</organism>
<keyword evidence="4" id="KW-0799">Topoisomerase</keyword>
<evidence type="ECO:0000313" key="12">
    <source>
        <dbReference type="EMBL" id="GMI42031.1"/>
    </source>
</evidence>
<dbReference type="InterPro" id="IPR000380">
    <property type="entry name" value="Topo_IA"/>
</dbReference>
<proteinExistence type="inferred from homology"/>
<dbReference type="PROSITE" id="PS00396">
    <property type="entry name" value="TOPO_IA_1"/>
    <property type="match status" value="1"/>
</dbReference>
<dbReference type="CDD" id="cd00084">
    <property type="entry name" value="HMG-box_SF"/>
    <property type="match status" value="2"/>
</dbReference>
<dbReference type="PANTHER" id="PTHR42785:SF1">
    <property type="entry name" value="DNA TOPOISOMERASE"/>
    <property type="match status" value="1"/>
</dbReference>
<dbReference type="InterPro" id="IPR025589">
    <property type="entry name" value="Toprim_C_rpt"/>
</dbReference>
<feature type="domain" description="HMG box" evidence="9">
    <location>
        <begin position="929"/>
        <end position="993"/>
    </location>
</feature>
<dbReference type="Gene3D" id="1.10.290.10">
    <property type="entry name" value="Topoisomerase I, domain 4"/>
    <property type="match status" value="1"/>
</dbReference>
<dbReference type="Gene3D" id="1.10.30.10">
    <property type="entry name" value="High mobility group box domain"/>
    <property type="match status" value="2"/>
</dbReference>
<dbReference type="GO" id="GO:0006265">
    <property type="term" value="P:DNA topological change"/>
    <property type="evidence" value="ECO:0007669"/>
    <property type="project" value="InterPro"/>
</dbReference>
<keyword evidence="6" id="KW-0413">Isomerase</keyword>
<dbReference type="InterPro" id="IPR003602">
    <property type="entry name" value="Topo_IA_DNA-bd_dom"/>
</dbReference>
<dbReference type="CDD" id="cd00186">
    <property type="entry name" value="TOP1Ac"/>
    <property type="match status" value="1"/>
</dbReference>
<dbReference type="Proteomes" id="UP001165065">
    <property type="component" value="Unassembled WGS sequence"/>
</dbReference>
<evidence type="ECO:0000256" key="4">
    <source>
        <dbReference type="ARBA" id="ARBA00023029"/>
    </source>
</evidence>
<dbReference type="PROSITE" id="PS52039">
    <property type="entry name" value="TOPO_IA_2"/>
    <property type="match status" value="1"/>
</dbReference>
<feature type="compositionally biased region" description="Low complexity" evidence="8">
    <location>
        <begin position="993"/>
        <end position="1018"/>
    </location>
</feature>
<keyword evidence="13" id="KW-1185">Reference proteome</keyword>
<feature type="DNA-binding region" description="HMG box" evidence="7">
    <location>
        <begin position="1021"/>
        <end position="1093"/>
    </location>
</feature>
<dbReference type="SUPFAM" id="SSF47095">
    <property type="entry name" value="HMG-box"/>
    <property type="match status" value="2"/>
</dbReference>
<feature type="region of interest" description="Disordered" evidence="8">
    <location>
        <begin position="991"/>
        <end position="1023"/>
    </location>
</feature>
<evidence type="ECO:0000313" key="13">
    <source>
        <dbReference type="Proteomes" id="UP001165065"/>
    </source>
</evidence>
<dbReference type="InterPro" id="IPR023406">
    <property type="entry name" value="Topo_IA_AS"/>
</dbReference>
<name>A0A9W7L9C8_9STRA</name>
<evidence type="ECO:0000256" key="8">
    <source>
        <dbReference type="SAM" id="MobiDB-lite"/>
    </source>
</evidence>
<keyword evidence="7" id="KW-0539">Nucleus</keyword>
<accession>A0A9W7L9C8</accession>
<dbReference type="Gene3D" id="1.10.460.10">
    <property type="entry name" value="Topoisomerase I, domain 2"/>
    <property type="match status" value="1"/>
</dbReference>
<dbReference type="SUPFAM" id="SSF56712">
    <property type="entry name" value="Prokaryotic type I DNA topoisomerase"/>
    <property type="match status" value="1"/>
</dbReference>
<dbReference type="InterPro" id="IPR013497">
    <property type="entry name" value="Topo_IA_cen"/>
</dbReference>
<evidence type="ECO:0000256" key="6">
    <source>
        <dbReference type="ARBA" id="ARBA00023235"/>
    </source>
</evidence>
<dbReference type="InterPro" id="IPR036910">
    <property type="entry name" value="HMG_box_dom_sf"/>
</dbReference>
<feature type="domain" description="Topo IA-type catalytic" evidence="11">
    <location>
        <begin position="142"/>
        <end position="623"/>
    </location>
</feature>